<keyword evidence="9" id="KW-0630">Potassium</keyword>
<feature type="transmembrane region" description="Helical" evidence="13">
    <location>
        <begin position="6"/>
        <end position="23"/>
    </location>
</feature>
<dbReference type="AlphaFoldDB" id="A0A7Z2VZC8"/>
<dbReference type="GO" id="GO:0005886">
    <property type="term" value="C:plasma membrane"/>
    <property type="evidence" value="ECO:0007669"/>
    <property type="project" value="UniProtKB-SubCell"/>
</dbReference>
<dbReference type="GO" id="GO:0006813">
    <property type="term" value="P:potassium ion transport"/>
    <property type="evidence" value="ECO:0007669"/>
    <property type="project" value="UniProtKB-KW"/>
</dbReference>
<evidence type="ECO:0000259" key="14">
    <source>
        <dbReference type="PROSITE" id="PS51201"/>
    </source>
</evidence>
<dbReference type="Pfam" id="PF02254">
    <property type="entry name" value="TrkA_N"/>
    <property type="match status" value="1"/>
</dbReference>
<keyword evidence="5" id="KW-1003">Cell membrane</keyword>
<proteinExistence type="inferred from homology"/>
<evidence type="ECO:0000256" key="7">
    <source>
        <dbReference type="ARBA" id="ARBA00022538"/>
    </source>
</evidence>
<feature type="transmembrane region" description="Helical" evidence="13">
    <location>
        <begin position="146"/>
        <end position="169"/>
    </location>
</feature>
<evidence type="ECO:0000256" key="11">
    <source>
        <dbReference type="ARBA" id="ARBA00023065"/>
    </source>
</evidence>
<dbReference type="InterPro" id="IPR038770">
    <property type="entry name" value="Na+/solute_symporter_sf"/>
</dbReference>
<feature type="domain" description="RCK N-terminal" evidence="14">
    <location>
        <begin position="404"/>
        <end position="523"/>
    </location>
</feature>
<evidence type="ECO:0000256" key="13">
    <source>
        <dbReference type="SAM" id="Phobius"/>
    </source>
</evidence>
<dbReference type="PANTHER" id="PTHR46157">
    <property type="entry name" value="K(+) EFFLUX ANTIPORTER 3, CHLOROPLASTIC"/>
    <property type="match status" value="1"/>
</dbReference>
<dbReference type="GO" id="GO:1902600">
    <property type="term" value="P:proton transmembrane transport"/>
    <property type="evidence" value="ECO:0007669"/>
    <property type="project" value="InterPro"/>
</dbReference>
<keyword evidence="11" id="KW-0406">Ion transport</keyword>
<feature type="transmembrane region" description="Helical" evidence="13">
    <location>
        <begin position="181"/>
        <end position="203"/>
    </location>
</feature>
<feature type="transmembrane region" description="Helical" evidence="13">
    <location>
        <begin position="359"/>
        <end position="377"/>
    </location>
</feature>
<comment type="subcellular location">
    <subcellularLocation>
        <location evidence="1">Cell inner membrane</location>
        <topology evidence="1">Multi-pass membrane protein</topology>
    </subcellularLocation>
</comment>
<name>A0A7Z2VZC8_9BURK</name>
<dbReference type="SUPFAM" id="SSF51735">
    <property type="entry name" value="NAD(P)-binding Rossmann-fold domains"/>
    <property type="match status" value="1"/>
</dbReference>
<evidence type="ECO:0000256" key="8">
    <source>
        <dbReference type="ARBA" id="ARBA00022692"/>
    </source>
</evidence>
<evidence type="ECO:0000313" key="16">
    <source>
        <dbReference type="Proteomes" id="UP000502415"/>
    </source>
</evidence>
<organism evidence="15 16">
    <name type="scientific">Massilia forsythiae</name>
    <dbReference type="NCBI Taxonomy" id="2728020"/>
    <lineage>
        <taxon>Bacteria</taxon>
        <taxon>Pseudomonadati</taxon>
        <taxon>Pseudomonadota</taxon>
        <taxon>Betaproteobacteria</taxon>
        <taxon>Burkholderiales</taxon>
        <taxon>Oxalobacteraceae</taxon>
        <taxon>Telluria group</taxon>
        <taxon>Massilia</taxon>
    </lineage>
</organism>
<protein>
    <submittedName>
        <fullName evidence="15">Glutathione-regulated potassium-efflux system protein KefC</fullName>
    </submittedName>
</protein>
<keyword evidence="6" id="KW-0997">Cell inner membrane</keyword>
<keyword evidence="10 13" id="KW-1133">Transmembrane helix</keyword>
<evidence type="ECO:0000256" key="2">
    <source>
        <dbReference type="ARBA" id="ARBA00005551"/>
    </source>
</evidence>
<evidence type="ECO:0000256" key="6">
    <source>
        <dbReference type="ARBA" id="ARBA00022519"/>
    </source>
</evidence>
<comment type="similarity">
    <text evidence="2">Belongs to the monovalent cation:proton antiporter 2 (CPA2) transporter (TC 2.A.37) family.</text>
</comment>
<reference evidence="15 16" key="1">
    <citation type="submission" date="2020-04" db="EMBL/GenBank/DDBJ databases">
        <title>Genome sequencing of novel species.</title>
        <authorList>
            <person name="Heo J."/>
            <person name="Kim S.-J."/>
            <person name="Kim J.-S."/>
            <person name="Hong S.-B."/>
            <person name="Kwon S.-W."/>
        </authorList>
    </citation>
    <scope>NUCLEOTIDE SEQUENCE [LARGE SCALE GENOMIC DNA]</scope>
    <source>
        <strain evidence="15 16">GN2-R2</strain>
    </source>
</reference>
<keyword evidence="7" id="KW-0633">Potassium transport</keyword>
<dbReference type="InterPro" id="IPR003148">
    <property type="entry name" value="RCK_N"/>
</dbReference>
<feature type="transmembrane region" description="Helical" evidence="13">
    <location>
        <begin position="326"/>
        <end position="347"/>
    </location>
</feature>
<dbReference type="PANTHER" id="PTHR46157:SF3">
    <property type="entry name" value="GLUTATHIONE-REGULATED POTASSIUM-EFFLUX SYSTEM PROTEIN KEFC"/>
    <property type="match status" value="1"/>
</dbReference>
<evidence type="ECO:0000256" key="5">
    <source>
        <dbReference type="ARBA" id="ARBA00022475"/>
    </source>
</evidence>
<evidence type="ECO:0000256" key="10">
    <source>
        <dbReference type="ARBA" id="ARBA00022989"/>
    </source>
</evidence>
<keyword evidence="4" id="KW-0050">Antiport</keyword>
<dbReference type="NCBIfam" id="TIGR00932">
    <property type="entry name" value="2a37"/>
    <property type="match status" value="1"/>
</dbReference>
<evidence type="ECO:0000256" key="1">
    <source>
        <dbReference type="ARBA" id="ARBA00004429"/>
    </source>
</evidence>
<dbReference type="Gene3D" id="3.40.50.720">
    <property type="entry name" value="NAD(P)-binding Rossmann-like Domain"/>
    <property type="match status" value="1"/>
</dbReference>
<dbReference type="InterPro" id="IPR004771">
    <property type="entry name" value="K/H_exchanger"/>
</dbReference>
<feature type="transmembrane region" description="Helical" evidence="13">
    <location>
        <begin position="114"/>
        <end position="134"/>
    </location>
</feature>
<dbReference type="FunFam" id="1.20.1530.20:FF:000001">
    <property type="entry name" value="Glutathione-regulated potassium-efflux system protein KefB"/>
    <property type="match status" value="1"/>
</dbReference>
<keyword evidence="16" id="KW-1185">Reference proteome</keyword>
<dbReference type="Pfam" id="PF00999">
    <property type="entry name" value="Na_H_Exchanger"/>
    <property type="match status" value="1"/>
</dbReference>
<feature type="transmembrane region" description="Helical" evidence="13">
    <location>
        <begin position="295"/>
        <end position="314"/>
    </location>
</feature>
<feature type="transmembrane region" description="Helical" evidence="13">
    <location>
        <begin position="55"/>
        <end position="74"/>
    </location>
</feature>
<dbReference type="RefSeq" id="WP_170204293.1">
    <property type="nucleotide sequence ID" value="NZ_CP051685.1"/>
</dbReference>
<dbReference type="Gene3D" id="1.20.1530.20">
    <property type="match status" value="1"/>
</dbReference>
<dbReference type="EMBL" id="CP051685">
    <property type="protein sequence ID" value="QJE02206.1"/>
    <property type="molecule type" value="Genomic_DNA"/>
</dbReference>
<dbReference type="GO" id="GO:0008324">
    <property type="term" value="F:monoatomic cation transmembrane transporter activity"/>
    <property type="evidence" value="ECO:0007669"/>
    <property type="project" value="InterPro"/>
</dbReference>
<keyword evidence="3" id="KW-0813">Transport</keyword>
<dbReference type="KEGG" id="mfy:HH212_21090"/>
<evidence type="ECO:0000256" key="4">
    <source>
        <dbReference type="ARBA" id="ARBA00022449"/>
    </source>
</evidence>
<sequence length="605" mass="64969">MEHNLLLNACIYLAAAVIVVPLAKRLGLGAVLGYLLAGILIGPFGFRLIAEVEDALHFAEFGVVLLLFLIGLELEPSRLWSLRRPIFGWGGAQVALVAAGLCGAALLAGIDWKVALIGGLGLSLSSTAIALASLEERNLMPTPAGQAGFSILLFQDIAAIPMIAIVPLLGVPESAGGGGNAWLAAIKVAAVLAGLVVAGRFLIRPLLRFIAKTDTREIFTAFALLLVIAISLLMQWVGVSMALGAFMAGVLLADSEYRHALETDLEPFKGLLLGLFFIAVGMSVDFAVFLARPALVLGLVAGFFAIKAALLTLLSRALGIARGQHLQFALLLAQGGEFAFVVFGAAATARVFSPDTASILVVVVALSMVVTPLALMAHDRVGAWRQRHGGAGARRPADAIEPNRDHVIIAGFGRFGQIVGRFLHTSDVPLTVLDHDPDQVEVLRNFGFKVFYGDATRADLLRAAGAGHARALVVAIDDIEDSLALVDAIRRDYPALPIFARARNITHYYQLMDRGVGVIERETFESALQLGRSVLVDGLGQSAYRTRQAAARFRRYNTANVHAVYPYYKDRAVYTSMAKRAREELETMIARDRRAVDEEPAHDWD</sequence>
<feature type="transmembrane region" description="Helical" evidence="13">
    <location>
        <begin position="86"/>
        <end position="108"/>
    </location>
</feature>
<feature type="transmembrane region" description="Helical" evidence="13">
    <location>
        <begin position="30"/>
        <end position="49"/>
    </location>
</feature>
<keyword evidence="12 13" id="KW-0472">Membrane</keyword>
<dbReference type="NCBIfam" id="NF002924">
    <property type="entry name" value="PRK03562.1"/>
    <property type="match status" value="1"/>
</dbReference>
<evidence type="ECO:0000256" key="9">
    <source>
        <dbReference type="ARBA" id="ARBA00022958"/>
    </source>
</evidence>
<dbReference type="Proteomes" id="UP000502415">
    <property type="component" value="Chromosome"/>
</dbReference>
<feature type="transmembrane region" description="Helical" evidence="13">
    <location>
        <begin position="270"/>
        <end position="289"/>
    </location>
</feature>
<dbReference type="InterPro" id="IPR006153">
    <property type="entry name" value="Cation/H_exchanger_TM"/>
</dbReference>
<accession>A0A7Z2VZC8</accession>
<dbReference type="PROSITE" id="PS51201">
    <property type="entry name" value="RCK_N"/>
    <property type="match status" value="1"/>
</dbReference>
<dbReference type="FunFam" id="3.40.50.720:FF:000036">
    <property type="entry name" value="Glutathione-regulated potassium-efflux system protein KefB"/>
    <property type="match status" value="1"/>
</dbReference>
<evidence type="ECO:0000256" key="12">
    <source>
        <dbReference type="ARBA" id="ARBA00023136"/>
    </source>
</evidence>
<evidence type="ECO:0000313" key="15">
    <source>
        <dbReference type="EMBL" id="QJE02206.1"/>
    </source>
</evidence>
<keyword evidence="8 13" id="KW-0812">Transmembrane</keyword>
<dbReference type="InterPro" id="IPR036291">
    <property type="entry name" value="NAD(P)-bd_dom_sf"/>
</dbReference>
<dbReference type="GO" id="GO:0015297">
    <property type="term" value="F:antiporter activity"/>
    <property type="evidence" value="ECO:0007669"/>
    <property type="project" value="UniProtKB-KW"/>
</dbReference>
<gene>
    <name evidence="15" type="primary">kefC</name>
    <name evidence="15" type="ORF">HH212_21090</name>
</gene>
<evidence type="ECO:0000256" key="3">
    <source>
        <dbReference type="ARBA" id="ARBA00022448"/>
    </source>
</evidence>